<feature type="transmembrane region" description="Helical" evidence="6">
    <location>
        <begin position="85"/>
        <end position="108"/>
    </location>
</feature>
<evidence type="ECO:0000256" key="4">
    <source>
        <dbReference type="ARBA" id="ARBA00023136"/>
    </source>
</evidence>
<feature type="transmembrane region" description="Helical" evidence="6">
    <location>
        <begin position="239"/>
        <end position="261"/>
    </location>
</feature>
<dbReference type="InterPro" id="IPR036259">
    <property type="entry name" value="MFS_trans_sf"/>
</dbReference>
<feature type="transmembrane region" description="Helical" evidence="6">
    <location>
        <begin position="273"/>
        <end position="297"/>
    </location>
</feature>
<evidence type="ECO:0000313" key="9">
    <source>
        <dbReference type="EMBL" id="CAA0098357.1"/>
    </source>
</evidence>
<dbReference type="AlphaFoldDB" id="A0A5S9NLH5"/>
<dbReference type="OrthoDB" id="9781156at2"/>
<evidence type="ECO:0000256" key="2">
    <source>
        <dbReference type="ARBA" id="ARBA00022692"/>
    </source>
</evidence>
<feature type="transmembrane region" description="Helical" evidence="6">
    <location>
        <begin position="46"/>
        <end position="65"/>
    </location>
</feature>
<dbReference type="PROSITE" id="PS50850">
    <property type="entry name" value="MFS"/>
    <property type="match status" value="1"/>
</dbReference>
<feature type="transmembrane region" description="Helical" evidence="6">
    <location>
        <begin position="364"/>
        <end position="388"/>
    </location>
</feature>
<evidence type="ECO:0000256" key="3">
    <source>
        <dbReference type="ARBA" id="ARBA00022989"/>
    </source>
</evidence>
<dbReference type="Proteomes" id="UP000439591">
    <property type="component" value="Unassembled WGS sequence"/>
</dbReference>
<dbReference type="InterPro" id="IPR050382">
    <property type="entry name" value="MFS_Na/Anion_cotransporter"/>
</dbReference>
<dbReference type="Gene3D" id="1.20.1250.20">
    <property type="entry name" value="MFS general substrate transporter like domains"/>
    <property type="match status" value="2"/>
</dbReference>
<dbReference type="PANTHER" id="PTHR11662:SF285">
    <property type="entry name" value="HEXURONATE TRANSPORTER"/>
    <property type="match status" value="1"/>
</dbReference>
<dbReference type="PANTHER" id="PTHR11662">
    <property type="entry name" value="SOLUTE CARRIER FAMILY 17"/>
    <property type="match status" value="1"/>
</dbReference>
<dbReference type="CDD" id="cd17319">
    <property type="entry name" value="MFS_ExuT_GudP_like"/>
    <property type="match status" value="1"/>
</dbReference>
<comment type="subcellular location">
    <subcellularLocation>
        <location evidence="1">Membrane</location>
        <topology evidence="1">Multi-pass membrane protein</topology>
    </subcellularLocation>
</comment>
<dbReference type="InterPro" id="IPR020846">
    <property type="entry name" value="MFS_dom"/>
</dbReference>
<sequence>MKAVKGLRWAIVSMVALATVVNYIDRNALAVMWPGMSEEMGLGKEDYALVLSFFMVSYAFGQSLFGKLFDVLGTRFGFLLSIGVWSISIALHSLVNGVASLAIVRFFLGLGEAGNWPGATKANAEWFPVNERALAQGIFNSGASIGAIVSAPLVAIFYVWIGWKATFILIGLLGVVWMVPWYIIYKAGPDAHPWITPEEREYILSGQRKDIVDVEVEVDNDFAPGWLEMLRYKETWSVILSRFFLDPVWWLFVSWLPIYLADQFGFDVKQIGMFAWVPYVGAAIGSVFGGWLSGRLIRRGWSVNAARKTAIVLGAVVMLPSLLFTAVASTPLSAVLLIALILFGFQVAIGNIQTLPSDFYSGKSVGSLAGLGGTAAVLGVLITIWLVPVMTKESYIPFFVMGAALVPMAIIPVLFLARKIGPVQQKK</sequence>
<evidence type="ECO:0000313" key="10">
    <source>
        <dbReference type="Proteomes" id="UP000435877"/>
    </source>
</evidence>
<gene>
    <name evidence="8" type="primary">exuT_1</name>
    <name evidence="8" type="ORF">IHBHHGIJ_02078</name>
    <name evidence="9" type="ORF">KFEGEMFD_01680</name>
</gene>
<evidence type="ECO:0000259" key="7">
    <source>
        <dbReference type="PROSITE" id="PS50850"/>
    </source>
</evidence>
<feature type="transmembrane region" description="Helical" evidence="6">
    <location>
        <begin position="394"/>
        <end position="417"/>
    </location>
</feature>
<reference evidence="10 11" key="1">
    <citation type="submission" date="2019-11" db="EMBL/GenBank/DDBJ databases">
        <authorList>
            <person name="Holert J."/>
        </authorList>
    </citation>
    <scope>NUCLEOTIDE SEQUENCE [LARGE SCALE GENOMIC DNA]</scope>
    <source>
        <strain evidence="9">BC3_2A</strain>
        <strain evidence="8">SB11_1A</strain>
    </source>
</reference>
<evidence type="ECO:0000256" key="5">
    <source>
        <dbReference type="ARBA" id="ARBA00038514"/>
    </source>
</evidence>
<dbReference type="GO" id="GO:0015134">
    <property type="term" value="F:hexuronate transmembrane transporter activity"/>
    <property type="evidence" value="ECO:0007669"/>
    <property type="project" value="TreeGrafter"/>
</dbReference>
<dbReference type="EMBL" id="CACSIK010000001">
    <property type="protein sequence ID" value="CAA0090862.1"/>
    <property type="molecule type" value="Genomic_DNA"/>
</dbReference>
<dbReference type="GO" id="GO:0016020">
    <property type="term" value="C:membrane"/>
    <property type="evidence" value="ECO:0007669"/>
    <property type="project" value="UniProtKB-SubCell"/>
</dbReference>
<keyword evidence="2 6" id="KW-0812">Transmembrane</keyword>
<feature type="transmembrane region" description="Helical" evidence="6">
    <location>
        <begin position="334"/>
        <end position="352"/>
    </location>
</feature>
<feature type="domain" description="Major facilitator superfamily (MFS) profile" evidence="7">
    <location>
        <begin position="11"/>
        <end position="421"/>
    </location>
</feature>
<dbReference type="Proteomes" id="UP000435877">
    <property type="component" value="Unassembled WGS sequence"/>
</dbReference>
<dbReference type="SUPFAM" id="SSF103473">
    <property type="entry name" value="MFS general substrate transporter"/>
    <property type="match status" value="1"/>
</dbReference>
<protein>
    <submittedName>
        <fullName evidence="8">Hexuronate transporter</fullName>
    </submittedName>
</protein>
<dbReference type="EMBL" id="CACSIM010000002">
    <property type="protein sequence ID" value="CAA0098357.1"/>
    <property type="molecule type" value="Genomic_DNA"/>
</dbReference>
<evidence type="ECO:0000256" key="1">
    <source>
        <dbReference type="ARBA" id="ARBA00004141"/>
    </source>
</evidence>
<keyword evidence="10" id="KW-1185">Reference proteome</keyword>
<dbReference type="RefSeq" id="WP_159268666.1">
    <property type="nucleotide sequence ID" value="NZ_CACSIK010000001.1"/>
</dbReference>
<dbReference type="Pfam" id="PF07690">
    <property type="entry name" value="MFS_1"/>
    <property type="match status" value="1"/>
</dbReference>
<feature type="transmembrane region" description="Helical" evidence="6">
    <location>
        <begin position="309"/>
        <end position="328"/>
    </location>
</feature>
<evidence type="ECO:0000256" key="6">
    <source>
        <dbReference type="SAM" id="Phobius"/>
    </source>
</evidence>
<comment type="similarity">
    <text evidence="5">Belongs to the major facilitator superfamily. Phthalate permease family.</text>
</comment>
<name>A0A5S9NLH5_9GAMM</name>
<keyword evidence="4 6" id="KW-0472">Membrane</keyword>
<proteinExistence type="inferred from homology"/>
<evidence type="ECO:0000313" key="8">
    <source>
        <dbReference type="EMBL" id="CAA0090862.1"/>
    </source>
</evidence>
<feature type="transmembrane region" description="Helical" evidence="6">
    <location>
        <begin position="167"/>
        <end position="185"/>
    </location>
</feature>
<dbReference type="InterPro" id="IPR011701">
    <property type="entry name" value="MFS"/>
</dbReference>
<feature type="transmembrane region" description="Helical" evidence="6">
    <location>
        <begin position="138"/>
        <end position="161"/>
    </location>
</feature>
<evidence type="ECO:0000313" key="11">
    <source>
        <dbReference type="Proteomes" id="UP000439591"/>
    </source>
</evidence>
<keyword evidence="3 6" id="KW-1133">Transmembrane helix</keyword>
<accession>A0A5S9NLH5</accession>
<organism evidence="8 10">
    <name type="scientific">Zhongshania aliphaticivorans</name>
    <dbReference type="NCBI Taxonomy" id="1470434"/>
    <lineage>
        <taxon>Bacteria</taxon>
        <taxon>Pseudomonadati</taxon>
        <taxon>Pseudomonadota</taxon>
        <taxon>Gammaproteobacteria</taxon>
        <taxon>Cellvibrionales</taxon>
        <taxon>Spongiibacteraceae</taxon>
        <taxon>Zhongshania</taxon>
    </lineage>
</organism>